<dbReference type="EMBL" id="WBSL01000015">
    <property type="protein sequence ID" value="MPY68115.1"/>
    <property type="molecule type" value="Genomic_DNA"/>
</dbReference>
<reference evidence="1 2" key="1">
    <citation type="submission" date="2019-10" db="EMBL/GenBank/DDBJ databases">
        <title>Deinococcus sp. isolated from soil.</title>
        <authorList>
            <person name="Li Y."/>
            <person name="Wang J."/>
        </authorList>
    </citation>
    <scope>NUCLEOTIDE SEQUENCE [LARGE SCALE GENOMIC DNA]</scope>
    <source>
        <strain evidence="1 2">SDU3-2</strain>
    </source>
</reference>
<name>A0A7X1NYG0_9DEIO</name>
<evidence type="ECO:0000313" key="1">
    <source>
        <dbReference type="EMBL" id="MPY68115.1"/>
    </source>
</evidence>
<sequence length="160" mass="18013">MTKHRPPLVPALRVQEIDGGRLALDQTVEYRIQGRTPEGWTDQARLRVVSIPAFLALKGNALGRRRKQKDAYDVYYVIHNYPEGLDVLVEACRDLLPDPLVQGAFRQIAEKFGTAESYGPGTVSTFLRSRLPLGFTEEQVRVDAYRQVSAWARRLGVFGA</sequence>
<protein>
    <submittedName>
        <fullName evidence="1">Uncharacterized protein</fullName>
    </submittedName>
</protein>
<accession>A0A7X1NYG0</accession>
<dbReference type="Proteomes" id="UP000484842">
    <property type="component" value="Unassembled WGS sequence"/>
</dbReference>
<organism evidence="1 2">
    <name type="scientific">Deinococcus terrestris</name>
    <dbReference type="NCBI Taxonomy" id="2651870"/>
    <lineage>
        <taxon>Bacteria</taxon>
        <taxon>Thermotogati</taxon>
        <taxon>Deinococcota</taxon>
        <taxon>Deinococci</taxon>
        <taxon>Deinococcales</taxon>
        <taxon>Deinococcaceae</taxon>
        <taxon>Deinococcus</taxon>
    </lineage>
</organism>
<proteinExistence type="predicted"/>
<gene>
    <name evidence="1" type="ORF">F8S09_15770</name>
</gene>
<evidence type="ECO:0000313" key="2">
    <source>
        <dbReference type="Proteomes" id="UP000484842"/>
    </source>
</evidence>
<dbReference type="AlphaFoldDB" id="A0A7X1NYG0"/>
<keyword evidence="2" id="KW-1185">Reference proteome</keyword>
<comment type="caution">
    <text evidence="1">The sequence shown here is derived from an EMBL/GenBank/DDBJ whole genome shotgun (WGS) entry which is preliminary data.</text>
</comment>